<dbReference type="OrthoDB" id="1807862at2"/>
<dbReference type="EMBL" id="FQZV01000058">
    <property type="protein sequence ID" value="SHJ98088.1"/>
    <property type="molecule type" value="Genomic_DNA"/>
</dbReference>
<keyword evidence="1" id="KW-0472">Membrane</keyword>
<feature type="transmembrane region" description="Helical" evidence="1">
    <location>
        <begin position="5"/>
        <end position="26"/>
    </location>
</feature>
<evidence type="ECO:0000256" key="1">
    <source>
        <dbReference type="SAM" id="Phobius"/>
    </source>
</evidence>
<name>A0A1M6NR00_9FIRM</name>
<accession>A0A1M6NR00</accession>
<dbReference type="InterPro" id="IPR012340">
    <property type="entry name" value="NA-bd_OB-fold"/>
</dbReference>
<protein>
    <recommendedName>
        <fullName evidence="2">Membrane protein NfeD2 N-terminal transmembrane domain-containing protein</fullName>
    </recommendedName>
</protein>
<feature type="domain" description="Membrane protein NfeD2 N-terminal transmembrane" evidence="2">
    <location>
        <begin position="2"/>
        <end position="106"/>
    </location>
</feature>
<dbReference type="Pfam" id="PF25842">
    <property type="entry name" value="NfeD_TM"/>
    <property type="match status" value="1"/>
</dbReference>
<organism evidence="3 4">
    <name type="scientific">Geosporobacter subterraneus DSM 17957</name>
    <dbReference type="NCBI Taxonomy" id="1121919"/>
    <lineage>
        <taxon>Bacteria</taxon>
        <taxon>Bacillati</taxon>
        <taxon>Bacillota</taxon>
        <taxon>Clostridia</taxon>
        <taxon>Peptostreptococcales</taxon>
        <taxon>Thermotaleaceae</taxon>
        <taxon>Geosporobacter</taxon>
    </lineage>
</organism>
<dbReference type="Proteomes" id="UP000184536">
    <property type="component" value="Unassembled WGS sequence"/>
</dbReference>
<keyword evidence="4" id="KW-1185">Reference proteome</keyword>
<reference evidence="4" key="1">
    <citation type="submission" date="2016-11" db="EMBL/GenBank/DDBJ databases">
        <authorList>
            <person name="Varghese N."/>
            <person name="Submissions S."/>
        </authorList>
    </citation>
    <scope>NUCLEOTIDE SEQUENCE [LARGE SCALE GENOMIC DNA]</scope>
    <source>
        <strain evidence="4">DSM 17957</strain>
    </source>
</reference>
<evidence type="ECO:0000313" key="4">
    <source>
        <dbReference type="Proteomes" id="UP000184536"/>
    </source>
</evidence>
<keyword evidence="1" id="KW-0812">Transmembrane</keyword>
<proteinExistence type="predicted"/>
<evidence type="ECO:0000313" key="3">
    <source>
        <dbReference type="EMBL" id="SHJ98088.1"/>
    </source>
</evidence>
<gene>
    <name evidence="3" type="ORF">SAMN02745975_03362</name>
</gene>
<keyword evidence="1" id="KW-1133">Transmembrane helix</keyword>
<sequence length="176" mass="19835">MTSFFYILFGVGALYTIITFLLGQLLDFMDFDTDFDDDGFFNMQVSPFKPMIIAAFLTAFGGFGLIFQFKKEWHPITILFAALFAAFAIAVLLYYFVLVPLYRVQNSSAVEQRHLIGRTAKVTLGIKKDKFGKISYTVGGNIYSAPAKTLESKELATGEEVIIIDIQKNVFYVDKI</sequence>
<dbReference type="AlphaFoldDB" id="A0A1M6NR00"/>
<evidence type="ECO:0000259" key="2">
    <source>
        <dbReference type="Pfam" id="PF25842"/>
    </source>
</evidence>
<dbReference type="InterPro" id="IPR058653">
    <property type="entry name" value="NfeD2_TM"/>
</dbReference>
<feature type="transmembrane region" description="Helical" evidence="1">
    <location>
        <begin position="51"/>
        <end position="69"/>
    </location>
</feature>
<dbReference type="Gene3D" id="2.40.50.140">
    <property type="entry name" value="Nucleic acid-binding proteins"/>
    <property type="match status" value="1"/>
</dbReference>
<feature type="transmembrane region" description="Helical" evidence="1">
    <location>
        <begin position="76"/>
        <end position="97"/>
    </location>
</feature>
<dbReference type="RefSeq" id="WP_110942361.1">
    <property type="nucleotide sequence ID" value="NZ_FQZV01000058.1"/>
</dbReference>
<dbReference type="STRING" id="1121919.SAMN02745975_03362"/>